<comment type="subcellular location">
    <subcellularLocation>
        <location evidence="5">Cytoplasm</location>
    </subcellularLocation>
</comment>
<dbReference type="PROSITE" id="PS51186">
    <property type="entry name" value="GNAT"/>
    <property type="match status" value="1"/>
</dbReference>
<evidence type="ECO:0000256" key="2">
    <source>
        <dbReference type="ARBA" id="ARBA00022490"/>
    </source>
</evidence>
<dbReference type="SUPFAM" id="SSF55729">
    <property type="entry name" value="Acyl-CoA N-acyltransferases (Nat)"/>
    <property type="match status" value="1"/>
</dbReference>
<dbReference type="KEGG" id="gtl:EP073_07535"/>
<dbReference type="PANTHER" id="PTHR43420">
    <property type="entry name" value="ACETYLTRANSFERASE"/>
    <property type="match status" value="1"/>
</dbReference>
<dbReference type="AlphaFoldDB" id="A0A410JYZ9"/>
<keyword evidence="8" id="KW-1185">Reference proteome</keyword>
<feature type="domain" description="N-acetyltransferase" evidence="6">
    <location>
        <begin position="1"/>
        <end position="141"/>
    </location>
</feature>
<evidence type="ECO:0000256" key="4">
    <source>
        <dbReference type="ARBA" id="ARBA00023315"/>
    </source>
</evidence>
<dbReference type="GO" id="GO:0005737">
    <property type="term" value="C:cytoplasm"/>
    <property type="evidence" value="ECO:0007669"/>
    <property type="project" value="UniProtKB-SubCell"/>
</dbReference>
<dbReference type="Pfam" id="PF00583">
    <property type="entry name" value="Acetyltransf_1"/>
    <property type="match status" value="1"/>
</dbReference>
<evidence type="ECO:0000256" key="1">
    <source>
        <dbReference type="ARBA" id="ARBA00005395"/>
    </source>
</evidence>
<dbReference type="GO" id="GO:0008999">
    <property type="term" value="F:protein-N-terminal-alanine acetyltransferase activity"/>
    <property type="evidence" value="ECO:0007669"/>
    <property type="project" value="UniProtKB-EC"/>
</dbReference>
<dbReference type="Gene3D" id="3.40.630.30">
    <property type="match status" value="1"/>
</dbReference>
<accession>A0A410JYZ9</accession>
<evidence type="ECO:0000256" key="3">
    <source>
        <dbReference type="ARBA" id="ARBA00022679"/>
    </source>
</evidence>
<evidence type="ECO:0000259" key="6">
    <source>
        <dbReference type="PROSITE" id="PS51186"/>
    </source>
</evidence>
<dbReference type="EC" id="2.3.1.266" evidence="5"/>
<dbReference type="OrthoDB" id="9794566at2"/>
<dbReference type="InterPro" id="IPR000182">
    <property type="entry name" value="GNAT_dom"/>
</dbReference>
<dbReference type="Proteomes" id="UP000287502">
    <property type="component" value="Chromosome"/>
</dbReference>
<dbReference type="CDD" id="cd04301">
    <property type="entry name" value="NAT_SF"/>
    <property type="match status" value="1"/>
</dbReference>
<gene>
    <name evidence="7" type="primary">rimI</name>
    <name evidence="7" type="ORF">EP073_07535</name>
</gene>
<comment type="catalytic activity">
    <reaction evidence="5">
        <text>N-terminal L-alanyl-[ribosomal protein bS18] + acetyl-CoA = N-terminal N(alpha)-acetyl-L-alanyl-[ribosomal protein bS18] + CoA + H(+)</text>
        <dbReference type="Rhea" id="RHEA:43756"/>
        <dbReference type="Rhea" id="RHEA-COMP:10676"/>
        <dbReference type="Rhea" id="RHEA-COMP:10677"/>
        <dbReference type="ChEBI" id="CHEBI:15378"/>
        <dbReference type="ChEBI" id="CHEBI:57287"/>
        <dbReference type="ChEBI" id="CHEBI:57288"/>
        <dbReference type="ChEBI" id="CHEBI:64718"/>
        <dbReference type="ChEBI" id="CHEBI:83683"/>
        <dbReference type="EC" id="2.3.1.266"/>
    </reaction>
</comment>
<name>A0A410JYZ9_9BACT</name>
<evidence type="ECO:0000313" key="8">
    <source>
        <dbReference type="Proteomes" id="UP000287502"/>
    </source>
</evidence>
<evidence type="ECO:0000256" key="5">
    <source>
        <dbReference type="RuleBase" id="RU363094"/>
    </source>
</evidence>
<dbReference type="RefSeq" id="WP_128466544.1">
    <property type="nucleotide sequence ID" value="NZ_CP035108.1"/>
</dbReference>
<dbReference type="InterPro" id="IPR006464">
    <property type="entry name" value="AcTrfase_RimI/Ard1"/>
</dbReference>
<dbReference type="EMBL" id="CP035108">
    <property type="protein sequence ID" value="QAR33258.1"/>
    <property type="molecule type" value="Genomic_DNA"/>
</dbReference>
<dbReference type="PANTHER" id="PTHR43420:SF12">
    <property type="entry name" value="N-ACETYLTRANSFERASE DOMAIN-CONTAINING PROTEIN"/>
    <property type="match status" value="1"/>
</dbReference>
<proteinExistence type="inferred from homology"/>
<reference evidence="7 8" key="1">
    <citation type="submission" date="2019-01" db="EMBL/GenBank/DDBJ databases">
        <title>Geovibrio thiophilus DSM 11263, complete genome.</title>
        <authorList>
            <person name="Spring S."/>
            <person name="Bunk B."/>
            <person name="Sproer C."/>
        </authorList>
    </citation>
    <scope>NUCLEOTIDE SEQUENCE [LARGE SCALE GENOMIC DNA]</scope>
    <source>
        <strain evidence="7 8">DSM 11263</strain>
    </source>
</reference>
<keyword evidence="2 5" id="KW-0963">Cytoplasm</keyword>
<evidence type="ECO:0000313" key="7">
    <source>
        <dbReference type="EMBL" id="QAR33258.1"/>
    </source>
</evidence>
<keyword evidence="4" id="KW-0012">Acyltransferase</keyword>
<keyword evidence="3 7" id="KW-0808">Transferase</keyword>
<sequence length="151" mass="17189">MIRDVLADDLESVTEIERASFKKPWSKTDFETEIERERSIFKLLEEDGAVCGYFVVYTVLDESELADIAVSPKHRGKGYGRLLLAEAVRSADKASVMFLEVAVDNFSAVGLYESFGFEKVGYIKDYYGQDNDAYIMKLNINGEVRNVEKQY</sequence>
<dbReference type="NCBIfam" id="TIGR01575">
    <property type="entry name" value="rimI"/>
    <property type="match status" value="1"/>
</dbReference>
<protein>
    <recommendedName>
        <fullName evidence="5">[Ribosomal protein bS18]-alanine N-acetyltransferase</fullName>
        <ecNumber evidence="5">2.3.1.266</ecNumber>
    </recommendedName>
</protein>
<dbReference type="InterPro" id="IPR050680">
    <property type="entry name" value="YpeA/RimI_acetyltransf"/>
</dbReference>
<organism evidence="7 8">
    <name type="scientific">Geovibrio thiophilus</name>
    <dbReference type="NCBI Taxonomy" id="139438"/>
    <lineage>
        <taxon>Bacteria</taxon>
        <taxon>Pseudomonadati</taxon>
        <taxon>Deferribacterota</taxon>
        <taxon>Deferribacteres</taxon>
        <taxon>Deferribacterales</taxon>
        <taxon>Geovibrionaceae</taxon>
        <taxon>Geovibrio</taxon>
    </lineage>
</organism>
<comment type="function">
    <text evidence="5">Acetylates the N-terminal alanine of ribosomal protein bS18.</text>
</comment>
<dbReference type="InterPro" id="IPR016181">
    <property type="entry name" value="Acyl_CoA_acyltransferase"/>
</dbReference>
<comment type="similarity">
    <text evidence="1 5">Belongs to the acetyltransferase family. RimI subfamily.</text>
</comment>